<feature type="region of interest" description="Disordered" evidence="8">
    <location>
        <begin position="489"/>
        <end position="518"/>
    </location>
</feature>
<dbReference type="PANTHER" id="PTHR24252">
    <property type="entry name" value="ACROSIN-RELATED"/>
    <property type="match status" value="1"/>
</dbReference>
<organism evidence="12 13">
    <name type="scientific">Daphnia sinensis</name>
    <dbReference type="NCBI Taxonomy" id="1820382"/>
    <lineage>
        <taxon>Eukaryota</taxon>
        <taxon>Metazoa</taxon>
        <taxon>Ecdysozoa</taxon>
        <taxon>Arthropoda</taxon>
        <taxon>Crustacea</taxon>
        <taxon>Branchiopoda</taxon>
        <taxon>Diplostraca</taxon>
        <taxon>Cladocera</taxon>
        <taxon>Anomopoda</taxon>
        <taxon>Daphniidae</taxon>
        <taxon>Daphnia</taxon>
        <taxon>Daphnia similis group</taxon>
    </lineage>
</organism>
<evidence type="ECO:0000313" key="13">
    <source>
        <dbReference type="Proteomes" id="UP000820818"/>
    </source>
</evidence>
<dbReference type="SMART" id="SM00020">
    <property type="entry name" value="Tryp_SPc"/>
    <property type="match status" value="1"/>
</dbReference>
<evidence type="ECO:0000256" key="1">
    <source>
        <dbReference type="ARBA" id="ARBA00022670"/>
    </source>
</evidence>
<dbReference type="Gene3D" id="4.10.400.10">
    <property type="entry name" value="Low-density Lipoprotein Receptor"/>
    <property type="match status" value="7"/>
</dbReference>
<feature type="disulfide bond" evidence="5">
    <location>
        <begin position="1750"/>
        <end position="1765"/>
    </location>
</feature>
<evidence type="ECO:0000256" key="4">
    <source>
        <dbReference type="ARBA" id="ARBA00023157"/>
    </source>
</evidence>
<reference evidence="12 13" key="1">
    <citation type="submission" date="2022-05" db="EMBL/GenBank/DDBJ databases">
        <title>A multi-omics perspective on studying reproductive biology in Daphnia sinensis.</title>
        <authorList>
            <person name="Jia J."/>
        </authorList>
    </citation>
    <scope>NUCLEOTIDE SEQUENCE [LARGE SCALE GENOMIC DNA]</scope>
    <source>
        <strain evidence="12 13">WSL</strain>
    </source>
</reference>
<sequence>MVEQGNPFTTMVSCKWLVVIGILTIAISLVAGIILGVIAVHFSNATTAKDSSSTTDAGDIMASAGAQQMDSNTTMLSSMTPTFNPMSSTEKHNERDVTDASPGAITEPSSSISPTASTLFPETPKTSTTSSTMLVTTTIAKSSPPTLASTSATTPATTSTASPTVSTVTITTLRTVTSTITTTTLGMTTTKNATTPNQGSTTSDVTLTSSTVTPVNATKPAENGSVDTVAELRDGPKRNSTLTPSISADVANTTGTEISTAPPLSLQTVSSTTKVSPVDSTSDLFLTRPVWLQGNTTMRPVSSSVFPTSVTTSSPLANASNFTTNSSTVHLPSNSGSIFNLSVESHMMDSSIQTSLSTSPALHQGNQSSMVNVTVFMTTVSSTAISNAEQPELKAPGTTLSTLSNIATTNGSSSSIGMSDSSTTTTAATTAATTATTTTIATTTPTTATTSEATTSSSTTSSLPLFTTIAHATDNTTTITEEHESITVNTIASSTDINSTSKAPEIDDSDKNNDDVDESEVVELEVPSYPCPGSPNTLIYREQICDGLVDCPDSTDEIGCTCRHRMDPSKICDGVFDCPSLDDETGCRGCNASQFNCDITRPRPLCIPLRQRCDGLEQCPDGMDEIGCSILSPSEHSLEVSIAKYSSGFVMHNVKSKWYPLCDSSGNVTSLVSGICQLTVGDGLGSFKISKRKANSTVYNGQYAMIFNVTKRVRLVKNCSDLIFVECPSPRCGRKAPTQAEIGHKMTTKSNNATITTTTTTKKPFLSDTSKTSGQTLQQAVETTRNSTDQSRGLGRRLRRADSHCQSPVCSRLTGRFTDSKVQRRKRRGTLNRVVGGRESNMGAWPWAVAIIRDGVFKCGGSLLDSNWILSAAHCFHALEKSHFEVQLGMLRRSSYSPLEQTRAILSIYVHPNYNSHTLENDVALLRVQNPFQLNQWTAPACLPSLGYVPRNDTLCTVVGWGNLQESGPESDSLLEVAVPIKPCSANLAAREDKILCAGYPEGKKDSCQGDSGGPFICPDPNIRDRWLLVGIVSFGLGCARPGELGAYTNVAYYLNWIAKVMDEKTVQLKRIPRQSCSGLICPRGTGACLTPDFICDGVVDCLNAEDELGCTTIPPPTSHEPIVTTVSQYLTTTPLPRPTVCSVNQFTCSKVFQCVELSQKCNKVIDCSDGTDESSCSCADYLKGTGNSELLCDNHIDCSDFSDEAGCQTCPSGEYYSLASSQCIPYKEMCDNREKHEHGDDESQCVALIPQSFSVALDRTGKPKREQSGLVAMNKLGVWNPICVQNWSSSVSDEICSFIGYGPGLSYSLLAGSKLLPLKPLEPPQGFLWNSSKPKQSPSALSKRDLGLFGEEFNFPALRSIIKRQSVASTTSDCKFVNVTCSNQLCGIRPNLGGWDNLPNTEGRFPWHATLFLEGQYLCGATLVDPQWLLVSSVCFRNINLTKDYVAALLGSRRLIPFTSPTEQIRRVANSVKISTTSKMTLLFLERPVKLTEHVNHVCLAPSREAVRNLIKNQCMAVGMNGTLLASSASFSQVKLNVGRTLLANWTNNETISCPSDKWSGSVVCSDGFTWYAVAIFERDCSKREPYVNTLEGIWQHIDAIKEIITYNQTNSKAIQRKKRQLQISYTIIPAPRCDSWRCPLGACLGKNEICDGIPNCRDRSDETEPCRPSEKNDLTASVNSPKCHESEYKCLDGKCVPGDVLCDGVIDCAAGEDEKAPYSDLECPTDFFRCLSPGQNRSQETIPMSAVCDNVRHCSNGMDESTCVSISAEFPVIVDKNGTPLKISPSGFVVLRLQGVWTLYCANSWNEKLTMDTCSVFGFVKRAAFEAVRSSDFSPISKASQECSHAVFLTCA</sequence>
<evidence type="ECO:0000256" key="6">
    <source>
        <dbReference type="PROSITE-ProRule" id="PRU00196"/>
    </source>
</evidence>
<dbReference type="Gene3D" id="2.40.10.10">
    <property type="entry name" value="Trypsin-like serine proteases"/>
    <property type="match status" value="3"/>
</dbReference>
<feature type="compositionally biased region" description="Polar residues" evidence="8">
    <location>
        <begin position="767"/>
        <end position="791"/>
    </location>
</feature>
<evidence type="ECO:0000259" key="11">
    <source>
        <dbReference type="PROSITE" id="PS50287"/>
    </source>
</evidence>
<dbReference type="GO" id="GO:0006508">
    <property type="term" value="P:proteolysis"/>
    <property type="evidence" value="ECO:0007669"/>
    <property type="project" value="UniProtKB-KW"/>
</dbReference>
<dbReference type="InterPro" id="IPR036055">
    <property type="entry name" value="LDL_receptor-like_sf"/>
</dbReference>
<feature type="region of interest" description="Disordered" evidence="8">
    <location>
        <begin position="188"/>
        <end position="207"/>
    </location>
</feature>
<keyword evidence="13" id="KW-1185">Reference proteome</keyword>
<dbReference type="FunFam" id="2.40.10.10:FF:000003">
    <property type="entry name" value="Transmembrane serine protease 3"/>
    <property type="match status" value="1"/>
</dbReference>
<dbReference type="PROSITE" id="PS50287">
    <property type="entry name" value="SRCR_2"/>
    <property type="match status" value="1"/>
</dbReference>
<feature type="compositionally biased region" description="Basic and acidic residues" evidence="8">
    <location>
        <begin position="89"/>
        <end position="98"/>
    </location>
</feature>
<dbReference type="CDD" id="cd00190">
    <property type="entry name" value="Tryp_SPc"/>
    <property type="match status" value="1"/>
</dbReference>
<feature type="disulfide bond" evidence="5">
    <location>
        <begin position="1685"/>
        <end position="1697"/>
    </location>
</feature>
<feature type="domain" description="Peptidase S1" evidence="10">
    <location>
        <begin position="834"/>
        <end position="1063"/>
    </location>
</feature>
<dbReference type="PROSITE" id="PS50240">
    <property type="entry name" value="TRYPSIN_DOM"/>
    <property type="match status" value="2"/>
</dbReference>
<evidence type="ECO:0000313" key="12">
    <source>
        <dbReference type="EMBL" id="KAI9555736.1"/>
    </source>
</evidence>
<dbReference type="PROSITE" id="PS00134">
    <property type="entry name" value="TRYPSIN_HIS"/>
    <property type="match status" value="1"/>
</dbReference>
<feature type="region of interest" description="Disordered" evidence="8">
    <location>
        <begin position="83"/>
        <end position="162"/>
    </location>
</feature>
<evidence type="ECO:0000256" key="2">
    <source>
        <dbReference type="ARBA" id="ARBA00022801"/>
    </source>
</evidence>
<dbReference type="SUPFAM" id="SSF57424">
    <property type="entry name" value="LDL receptor-like module"/>
    <property type="match status" value="7"/>
</dbReference>
<dbReference type="Pfam" id="PF00089">
    <property type="entry name" value="Trypsin"/>
    <property type="match status" value="1"/>
</dbReference>
<name>A0AAD5PQ03_9CRUS</name>
<feature type="region of interest" description="Disordered" evidence="8">
    <location>
        <begin position="764"/>
        <end position="798"/>
    </location>
</feature>
<dbReference type="PANTHER" id="PTHR24252:SF7">
    <property type="entry name" value="HYALIN"/>
    <property type="match status" value="1"/>
</dbReference>
<evidence type="ECO:0000256" key="9">
    <source>
        <dbReference type="SAM" id="Phobius"/>
    </source>
</evidence>
<dbReference type="SUPFAM" id="SSF50494">
    <property type="entry name" value="Trypsin-like serine proteases"/>
    <property type="match status" value="2"/>
</dbReference>
<dbReference type="InterPro" id="IPR001190">
    <property type="entry name" value="SRCR"/>
</dbReference>
<dbReference type="Proteomes" id="UP000820818">
    <property type="component" value="Linkage Group LG7"/>
</dbReference>
<dbReference type="InterPro" id="IPR002172">
    <property type="entry name" value="LDrepeatLR_classA_rpt"/>
</dbReference>
<keyword evidence="9" id="KW-0812">Transmembrane</keyword>
<dbReference type="InterPro" id="IPR009003">
    <property type="entry name" value="Peptidase_S1_PA"/>
</dbReference>
<feature type="domain" description="Peptidase S1" evidence="10">
    <location>
        <begin position="1392"/>
        <end position="1607"/>
    </location>
</feature>
<feature type="disulfide bond" evidence="5">
    <location>
        <begin position="1692"/>
        <end position="1710"/>
    </location>
</feature>
<comment type="caution">
    <text evidence="12">The sequence shown here is derived from an EMBL/GenBank/DDBJ whole genome shotgun (WGS) entry which is preliminary data.</text>
</comment>
<evidence type="ECO:0000259" key="10">
    <source>
        <dbReference type="PROSITE" id="PS50240"/>
    </source>
</evidence>
<keyword evidence="3 7" id="KW-0720">Serine protease</keyword>
<evidence type="ECO:0000256" key="3">
    <source>
        <dbReference type="ARBA" id="ARBA00022825"/>
    </source>
</evidence>
<feature type="disulfide bond" evidence="5">
    <location>
        <begin position="1077"/>
        <end position="1089"/>
    </location>
</feature>
<feature type="disulfide bond" evidence="5">
    <location>
        <begin position="613"/>
        <end position="628"/>
    </location>
</feature>
<feature type="compositionally biased region" description="Low complexity" evidence="8">
    <location>
        <begin position="126"/>
        <end position="162"/>
    </location>
</feature>
<proteinExistence type="predicted"/>
<dbReference type="PROSITE" id="PS00135">
    <property type="entry name" value="TRYPSIN_SER"/>
    <property type="match status" value="1"/>
</dbReference>
<feature type="compositionally biased region" description="Polar residues" evidence="8">
    <location>
        <begin position="489"/>
        <end position="502"/>
    </location>
</feature>
<dbReference type="InterPro" id="IPR043504">
    <property type="entry name" value="Peptidase_S1_PA_chymotrypsin"/>
</dbReference>
<feature type="disulfide bond" evidence="5">
    <location>
        <begin position="1096"/>
        <end position="1111"/>
    </location>
</feature>
<feature type="compositionally biased region" description="Polar residues" evidence="8">
    <location>
        <begin position="107"/>
        <end position="120"/>
    </location>
</feature>
<keyword evidence="9" id="KW-1133">Transmembrane helix</keyword>
<dbReference type="Pfam" id="PF09342">
    <property type="entry name" value="DUF1986"/>
    <property type="match status" value="1"/>
</dbReference>
<feature type="domain" description="SRCR" evidence="11">
    <location>
        <begin position="1256"/>
        <end position="1307"/>
    </location>
</feature>
<dbReference type="GO" id="GO:0004252">
    <property type="term" value="F:serine-type endopeptidase activity"/>
    <property type="evidence" value="ECO:0007669"/>
    <property type="project" value="InterPro"/>
</dbReference>
<dbReference type="EMBL" id="WJBH02000007">
    <property type="protein sequence ID" value="KAI9555736.1"/>
    <property type="molecule type" value="Genomic_DNA"/>
</dbReference>
<feature type="transmembrane region" description="Helical" evidence="9">
    <location>
        <begin position="16"/>
        <end position="42"/>
    </location>
</feature>
<dbReference type="InterPro" id="IPR018114">
    <property type="entry name" value="TRYPSIN_HIS"/>
</dbReference>
<dbReference type="InterPro" id="IPR015420">
    <property type="entry name" value="Peptidase_S1A_nudel"/>
</dbReference>
<dbReference type="PROSITE" id="PS50068">
    <property type="entry name" value="LDLRA_2"/>
    <property type="match status" value="6"/>
</dbReference>
<accession>A0AAD5PQ03</accession>
<feature type="disulfide bond" evidence="5">
    <location>
        <begin position="1162"/>
        <end position="1177"/>
    </location>
</feature>
<dbReference type="CDD" id="cd00112">
    <property type="entry name" value="LDLa"/>
    <property type="match status" value="6"/>
</dbReference>
<keyword evidence="9" id="KW-0472">Membrane</keyword>
<feature type="disulfide bond" evidence="5">
    <location>
        <begin position="1640"/>
        <end position="1658"/>
    </location>
</feature>
<gene>
    <name evidence="12" type="ORF">GHT06_018251</name>
</gene>
<comment type="caution">
    <text evidence="6">Lacks conserved residue(s) required for the propagation of feature annotation.</text>
</comment>
<keyword evidence="4 5" id="KW-1015">Disulfide bond</keyword>
<evidence type="ECO:0000256" key="5">
    <source>
        <dbReference type="PROSITE-ProRule" id="PRU00124"/>
    </source>
</evidence>
<protein>
    <recommendedName>
        <fullName evidence="14">Suppressor of tumorigenicity 14 protein</fullName>
    </recommendedName>
</protein>
<evidence type="ECO:0000256" key="7">
    <source>
        <dbReference type="RuleBase" id="RU363034"/>
    </source>
</evidence>
<dbReference type="Pfam" id="PF00057">
    <property type="entry name" value="Ldl_recept_a"/>
    <property type="match status" value="2"/>
</dbReference>
<dbReference type="PRINTS" id="PR00261">
    <property type="entry name" value="LDLRECEPTOR"/>
</dbReference>
<dbReference type="GO" id="GO:0016020">
    <property type="term" value="C:membrane"/>
    <property type="evidence" value="ECO:0007669"/>
    <property type="project" value="InterPro"/>
</dbReference>
<dbReference type="InterPro" id="IPR001254">
    <property type="entry name" value="Trypsin_dom"/>
</dbReference>
<evidence type="ECO:0000256" key="8">
    <source>
        <dbReference type="SAM" id="MobiDB-lite"/>
    </source>
</evidence>
<keyword evidence="1 7" id="KW-0645">Protease</keyword>
<keyword evidence="2 7" id="KW-0378">Hydrolase</keyword>
<evidence type="ECO:0008006" key="14">
    <source>
        <dbReference type="Google" id="ProtNLM"/>
    </source>
</evidence>
<dbReference type="InterPro" id="IPR033116">
    <property type="entry name" value="TRYPSIN_SER"/>
</dbReference>
<dbReference type="SMART" id="SM00192">
    <property type="entry name" value="LDLa"/>
    <property type="match status" value="8"/>
</dbReference>